<dbReference type="Proteomes" id="UP000005730">
    <property type="component" value="Chromosome"/>
</dbReference>
<name>H0URM2_9BACT</name>
<dbReference type="EMBL" id="CM001377">
    <property type="protein sequence ID" value="EHM09961.1"/>
    <property type="molecule type" value="Genomic_DNA"/>
</dbReference>
<reference evidence="1 2" key="1">
    <citation type="submission" date="2011-10" db="EMBL/GenBank/DDBJ databases">
        <title>The Noncontiguous Finished genome of Thermanaerovibrio velox DSM 12556.</title>
        <authorList>
            <consortium name="US DOE Joint Genome Institute (JGI-PGF)"/>
            <person name="Lucas S."/>
            <person name="Copeland A."/>
            <person name="Lapidus A."/>
            <person name="Glavina del Rio T."/>
            <person name="Dalin E."/>
            <person name="Tice H."/>
            <person name="Bruce D."/>
            <person name="Goodwin L."/>
            <person name="Pitluck S."/>
            <person name="Peters L."/>
            <person name="Mikhailova N."/>
            <person name="Teshima H."/>
            <person name="Kyrpides N."/>
            <person name="Mavromatis K."/>
            <person name="Ivanova N."/>
            <person name="Markowitz V."/>
            <person name="Cheng J.-F."/>
            <person name="Hugenholtz P."/>
            <person name="Woyke T."/>
            <person name="Wu D."/>
            <person name="Spring S."/>
            <person name="Brambilla E.-M."/>
            <person name="Klenk H.-P."/>
            <person name="Eisen J.A."/>
        </authorList>
    </citation>
    <scope>NUCLEOTIDE SEQUENCE [LARGE SCALE GENOMIC DNA]</scope>
    <source>
        <strain evidence="1 2">DSM 12556</strain>
    </source>
</reference>
<dbReference type="AlphaFoldDB" id="H0URM2"/>
<dbReference type="eggNOG" id="COG4729">
    <property type="taxonomic scope" value="Bacteria"/>
</dbReference>
<evidence type="ECO:0000313" key="2">
    <source>
        <dbReference type="Proteomes" id="UP000005730"/>
    </source>
</evidence>
<accession>H0URM2</accession>
<dbReference type="STRING" id="926567.TheveDRAFT_0813"/>
<proteinExistence type="predicted"/>
<dbReference type="HOGENOM" id="CLU_1767172_0_0_0"/>
<dbReference type="InterPro" id="IPR015001">
    <property type="entry name" value="DUF1850"/>
</dbReference>
<organism evidence="1 2">
    <name type="scientific">Thermanaerovibrio velox DSM 12556</name>
    <dbReference type="NCBI Taxonomy" id="926567"/>
    <lineage>
        <taxon>Bacteria</taxon>
        <taxon>Thermotogati</taxon>
        <taxon>Synergistota</taxon>
        <taxon>Synergistia</taxon>
        <taxon>Synergistales</taxon>
        <taxon>Synergistaceae</taxon>
        <taxon>Thermanaerovibrio</taxon>
    </lineage>
</organism>
<gene>
    <name evidence="1" type="ORF">TheveDRAFT_0813</name>
</gene>
<protein>
    <submittedName>
        <fullName evidence="1">Uncharacterized protein</fullName>
    </submittedName>
</protein>
<dbReference type="Pfam" id="PF08905">
    <property type="entry name" value="DUF1850"/>
    <property type="match status" value="1"/>
</dbReference>
<sequence>MLKWLLPLAMLLSLSIQMVPLGFKLVVRDQRGVEVFSLPIYLGSRLVLRSEHSLERSQMEDQVVICDGKLWIWSTAVRTYNAGIPTEVPVGGVFLRDGEWDVFLGGRRPLPDDFRYRVGNAMFGKNQMFFCGERWDLFKVFPNRVLNFRLEAR</sequence>
<evidence type="ECO:0000313" key="1">
    <source>
        <dbReference type="EMBL" id="EHM09961.1"/>
    </source>
</evidence>
<keyword evidence="2" id="KW-1185">Reference proteome</keyword>